<protein>
    <submittedName>
        <fullName evidence="1">Uncharacterized protein</fullName>
    </submittedName>
</protein>
<proteinExistence type="predicted"/>
<dbReference type="Proteomes" id="UP000198988">
    <property type="component" value="Unassembled WGS sequence"/>
</dbReference>
<accession>A0A1H6K141</accession>
<organism evidence="1 2">
    <name type="scientific">Bathymodiolus azoricus thioautotrophic gill symbiont</name>
    <dbReference type="NCBI Taxonomy" id="235205"/>
    <lineage>
        <taxon>Bacteria</taxon>
        <taxon>Pseudomonadati</taxon>
        <taxon>Pseudomonadota</taxon>
        <taxon>Gammaproteobacteria</taxon>
        <taxon>sulfur-oxidizing symbionts</taxon>
    </lineage>
</organism>
<evidence type="ECO:0000313" key="1">
    <source>
        <dbReference type="EMBL" id="SEH65104.1"/>
    </source>
</evidence>
<name>A0A1H6K141_9GAMM</name>
<sequence>MVLLKGKFHLFFLFYLAHLNSKKSKILYLLRLKTGDGALIHC</sequence>
<evidence type="ECO:0000313" key="2">
    <source>
        <dbReference type="Proteomes" id="UP000198988"/>
    </source>
</evidence>
<gene>
    <name evidence="1" type="ORF">BAZSYMA_ACONTIG15057_2</name>
</gene>
<dbReference type="AlphaFoldDB" id="A0A1H6K141"/>
<reference evidence="2" key="1">
    <citation type="submission" date="2016-06" db="EMBL/GenBank/DDBJ databases">
        <authorList>
            <person name="Petersen J."/>
            <person name="Sayavedra L."/>
        </authorList>
    </citation>
    <scope>NUCLEOTIDE SEQUENCE [LARGE SCALE GENOMIC DNA]</scope>
    <source>
        <strain evidence="2">BazSymA</strain>
    </source>
</reference>
<dbReference type="EMBL" id="CDSC02000073">
    <property type="protein sequence ID" value="SEH65104.1"/>
    <property type="molecule type" value="Genomic_DNA"/>
</dbReference>